<sequence length="262" mass="28673">MKRILVATDISTNSRAAIRFAWQLVLQEPVSLTFLNVDNVMRPLGEVQPRLEQFVEEVRRQLAVTADDYCCVVVNSFSVTDAIMDYARKHRFDSICIGARGAGTIGKLIGTTTATLINQSTIPVIAVPASYQASAIKHLLYASDLTKLAAELKQVVAVAQPLGATVDVVHVVGPTGPEFDTDRLQTTVRQFSDPTTSVYIEAAIIEHNLAANLEQIIQRVQPSLLIMFTTQRSGFVERLLSPSQSAEYAFIGSVPLMVFPKP</sequence>
<dbReference type="PANTHER" id="PTHR46268">
    <property type="entry name" value="STRESS RESPONSE PROTEIN NHAX"/>
    <property type="match status" value="1"/>
</dbReference>
<dbReference type="Gene3D" id="3.40.50.620">
    <property type="entry name" value="HUPs"/>
    <property type="match status" value="2"/>
</dbReference>
<name>A0A418LWT2_9BACT</name>
<dbReference type="InterPro" id="IPR014729">
    <property type="entry name" value="Rossmann-like_a/b/a_fold"/>
</dbReference>
<gene>
    <name evidence="3" type="ORF">DYU11_31035</name>
</gene>
<organism evidence="3 4">
    <name type="scientific">Fibrisoma montanum</name>
    <dbReference type="NCBI Taxonomy" id="2305895"/>
    <lineage>
        <taxon>Bacteria</taxon>
        <taxon>Pseudomonadati</taxon>
        <taxon>Bacteroidota</taxon>
        <taxon>Cytophagia</taxon>
        <taxon>Cytophagales</taxon>
        <taxon>Spirosomataceae</taxon>
        <taxon>Fibrisoma</taxon>
    </lineage>
</organism>
<evidence type="ECO:0000256" key="1">
    <source>
        <dbReference type="ARBA" id="ARBA00008791"/>
    </source>
</evidence>
<comment type="caution">
    <text evidence="3">The sequence shown here is derived from an EMBL/GenBank/DDBJ whole genome shotgun (WGS) entry which is preliminary data.</text>
</comment>
<dbReference type="InterPro" id="IPR006016">
    <property type="entry name" value="UspA"/>
</dbReference>
<dbReference type="PRINTS" id="PR01438">
    <property type="entry name" value="UNVRSLSTRESS"/>
</dbReference>
<keyword evidence="4" id="KW-1185">Reference proteome</keyword>
<protein>
    <submittedName>
        <fullName evidence="3">Universal stress protein</fullName>
    </submittedName>
</protein>
<dbReference type="AlphaFoldDB" id="A0A418LWT2"/>
<dbReference type="SUPFAM" id="SSF52402">
    <property type="entry name" value="Adenine nucleotide alpha hydrolases-like"/>
    <property type="match status" value="2"/>
</dbReference>
<comment type="similarity">
    <text evidence="1">Belongs to the universal stress protein A family.</text>
</comment>
<evidence type="ECO:0000259" key="2">
    <source>
        <dbReference type="Pfam" id="PF00582"/>
    </source>
</evidence>
<evidence type="ECO:0000313" key="4">
    <source>
        <dbReference type="Proteomes" id="UP000283523"/>
    </source>
</evidence>
<feature type="domain" description="UspA" evidence="2">
    <location>
        <begin position="1"/>
        <end position="128"/>
    </location>
</feature>
<proteinExistence type="inferred from homology"/>
<accession>A0A418LWT2</accession>
<evidence type="ECO:0000313" key="3">
    <source>
        <dbReference type="EMBL" id="RIV17681.1"/>
    </source>
</evidence>
<dbReference type="CDD" id="cd00293">
    <property type="entry name" value="USP-like"/>
    <property type="match status" value="1"/>
</dbReference>
<reference evidence="3 4" key="1">
    <citation type="submission" date="2018-08" db="EMBL/GenBank/DDBJ databases">
        <title>Fibrisoma montanum sp. nov., isolated from Danxia mountain soil.</title>
        <authorList>
            <person name="Huang Y."/>
        </authorList>
    </citation>
    <scope>NUCLEOTIDE SEQUENCE [LARGE SCALE GENOMIC DNA]</scope>
    <source>
        <strain evidence="3 4">HYT19</strain>
    </source>
</reference>
<dbReference type="RefSeq" id="WP_119671647.1">
    <property type="nucleotide sequence ID" value="NZ_QXED01000016.1"/>
</dbReference>
<dbReference type="InterPro" id="IPR006015">
    <property type="entry name" value="Universal_stress_UspA"/>
</dbReference>
<dbReference type="OrthoDB" id="1522603at2"/>
<dbReference type="Pfam" id="PF00582">
    <property type="entry name" value="Usp"/>
    <property type="match status" value="1"/>
</dbReference>
<dbReference type="EMBL" id="QXED01000016">
    <property type="protein sequence ID" value="RIV17681.1"/>
    <property type="molecule type" value="Genomic_DNA"/>
</dbReference>
<dbReference type="Proteomes" id="UP000283523">
    <property type="component" value="Unassembled WGS sequence"/>
</dbReference>
<dbReference type="PANTHER" id="PTHR46268:SF6">
    <property type="entry name" value="UNIVERSAL STRESS PROTEIN UP12"/>
    <property type="match status" value="1"/>
</dbReference>